<evidence type="ECO:0000256" key="2">
    <source>
        <dbReference type="ARBA" id="ARBA00023125"/>
    </source>
</evidence>
<keyword evidence="1" id="KW-0805">Transcription regulation</keyword>
<dbReference type="InterPro" id="IPR009057">
    <property type="entry name" value="Homeodomain-like_sf"/>
</dbReference>
<feature type="domain" description="HTH araC/xylS-type" evidence="5">
    <location>
        <begin position="459"/>
        <end position="557"/>
    </location>
</feature>
<reference evidence="7 8" key="1">
    <citation type="submission" date="2016-05" db="EMBL/GenBank/DDBJ databases">
        <title>Paenibacillus sp. 1ZS3-15 nov., isolated from the rhizosphere soil.</title>
        <authorList>
            <person name="Zhang X.X."/>
            <person name="Zhang J."/>
        </authorList>
    </citation>
    <scope>NUCLEOTIDE SEQUENCE [LARGE SCALE GENOMIC DNA]</scope>
    <source>
        <strain evidence="7 8">1ZS3-15</strain>
    </source>
</reference>
<dbReference type="Proteomes" id="UP000078454">
    <property type="component" value="Unassembled WGS sequence"/>
</dbReference>
<keyword evidence="3" id="KW-0804">Transcription</keyword>
<evidence type="ECO:0000256" key="3">
    <source>
        <dbReference type="ARBA" id="ARBA00023163"/>
    </source>
</evidence>
<dbReference type="InterPro" id="IPR018062">
    <property type="entry name" value="HTH_AraC-typ_CS"/>
</dbReference>
<evidence type="ECO:0000256" key="4">
    <source>
        <dbReference type="PROSITE-ProRule" id="PRU00169"/>
    </source>
</evidence>
<evidence type="ECO:0000259" key="5">
    <source>
        <dbReference type="PROSITE" id="PS01124"/>
    </source>
</evidence>
<evidence type="ECO:0000313" key="8">
    <source>
        <dbReference type="Proteomes" id="UP000078454"/>
    </source>
</evidence>
<dbReference type="InterPro" id="IPR001789">
    <property type="entry name" value="Sig_transdc_resp-reg_receiver"/>
</dbReference>
<gene>
    <name evidence="7" type="ORF">A8708_28165</name>
</gene>
<evidence type="ECO:0000259" key="6">
    <source>
        <dbReference type="PROSITE" id="PS50110"/>
    </source>
</evidence>
<dbReference type="PROSITE" id="PS00041">
    <property type="entry name" value="HTH_ARAC_FAMILY_1"/>
    <property type="match status" value="1"/>
</dbReference>
<dbReference type="PROSITE" id="PS01124">
    <property type="entry name" value="HTH_ARAC_FAMILY_2"/>
    <property type="match status" value="1"/>
</dbReference>
<evidence type="ECO:0000256" key="1">
    <source>
        <dbReference type="ARBA" id="ARBA00023015"/>
    </source>
</evidence>
<dbReference type="OrthoDB" id="2543932at2"/>
<keyword evidence="2" id="KW-0238">DNA-binding</keyword>
<dbReference type="Pfam" id="PF00072">
    <property type="entry name" value="Response_reg"/>
    <property type="match status" value="1"/>
</dbReference>
<evidence type="ECO:0000313" key="7">
    <source>
        <dbReference type="EMBL" id="OAS17895.1"/>
    </source>
</evidence>
<dbReference type="SUPFAM" id="SSF52172">
    <property type="entry name" value="CheY-like"/>
    <property type="match status" value="1"/>
</dbReference>
<sequence>MLNLMIVDDESVAVNLLSNALEEWGKYELTINKAYSGNEALDRIRERRLDILLTDIRMPGMNGLELADHVLDLWPRCKIIFLSGYNDFEYIQKAIRKGGMDYILKAEDDELIFQAIEKAAEEIKTELHEGDILKKSQELMQQAIPAMRRDYFMEMLGGEMGSEAARVKRFTELGIHLDPKQDVYLVVGRVDDWGKNLSTSDRTLLTYSIQNIAEEFLADKFRFVFLLYDRFRFVWYIQPKQFPLSQGEEAEVAWERVRQFVKGTSESIQATCSQLLKLPISLMLSSNPSSWEKTAGQFDSLKLNLSSGLIRSVEKLVVEPSSDTAGLERSSKTFFAEMAVRNHMRKLDLLEAHLDSGDKAQFVQHFHEFTMLNNMEVSEIKLTYLTMEMFANLSSFFLSYTSRRNLIDELGAPMKLDKYVQFDNHSSWEAALAYFRQLGEMAADYNGRLQLERTHEMIRILHQYVHDFMKEDLTLTRLAEVVYLSPPYLSRLYKLLTGNNLTEYVTEQRMVRAKKLLKNTTMKIHEIAFEVGFESAPYFTRVFKKLTGSTPNEYREMN</sequence>
<dbReference type="STRING" id="1850517.A8708_28165"/>
<dbReference type="InterPro" id="IPR011006">
    <property type="entry name" value="CheY-like_superfamily"/>
</dbReference>
<dbReference type="GO" id="GO:0043565">
    <property type="term" value="F:sequence-specific DNA binding"/>
    <property type="evidence" value="ECO:0007669"/>
    <property type="project" value="InterPro"/>
</dbReference>
<dbReference type="PANTHER" id="PTHR43280:SF2">
    <property type="entry name" value="HTH-TYPE TRANSCRIPTIONAL REGULATOR EXSA"/>
    <property type="match status" value="1"/>
</dbReference>
<dbReference type="InterPro" id="IPR020449">
    <property type="entry name" value="Tscrpt_reg_AraC-type_HTH"/>
</dbReference>
<dbReference type="GO" id="GO:0000160">
    <property type="term" value="P:phosphorelay signal transduction system"/>
    <property type="evidence" value="ECO:0007669"/>
    <property type="project" value="InterPro"/>
</dbReference>
<dbReference type="SUPFAM" id="SSF46689">
    <property type="entry name" value="Homeodomain-like"/>
    <property type="match status" value="2"/>
</dbReference>
<dbReference type="AlphaFoldDB" id="A0A198A9W1"/>
<keyword evidence="8" id="KW-1185">Reference proteome</keyword>
<comment type="caution">
    <text evidence="7">The sequence shown here is derived from an EMBL/GenBank/DDBJ whole genome shotgun (WGS) entry which is preliminary data.</text>
</comment>
<proteinExistence type="predicted"/>
<accession>A0A198A9W1</accession>
<keyword evidence="4" id="KW-0597">Phosphoprotein</keyword>
<dbReference type="PROSITE" id="PS50110">
    <property type="entry name" value="RESPONSE_REGULATORY"/>
    <property type="match status" value="1"/>
</dbReference>
<dbReference type="GO" id="GO:0003700">
    <property type="term" value="F:DNA-binding transcription factor activity"/>
    <property type="evidence" value="ECO:0007669"/>
    <property type="project" value="InterPro"/>
</dbReference>
<organism evidence="7 8">
    <name type="scientific">Paenibacillus oryzisoli</name>
    <dbReference type="NCBI Taxonomy" id="1850517"/>
    <lineage>
        <taxon>Bacteria</taxon>
        <taxon>Bacillati</taxon>
        <taxon>Bacillota</taxon>
        <taxon>Bacilli</taxon>
        <taxon>Bacillales</taxon>
        <taxon>Paenibacillaceae</taxon>
        <taxon>Paenibacillus</taxon>
    </lineage>
</organism>
<dbReference type="CDD" id="cd17536">
    <property type="entry name" value="REC_YesN-like"/>
    <property type="match status" value="1"/>
</dbReference>
<dbReference type="PANTHER" id="PTHR43280">
    <property type="entry name" value="ARAC-FAMILY TRANSCRIPTIONAL REGULATOR"/>
    <property type="match status" value="1"/>
</dbReference>
<dbReference type="Gene3D" id="1.10.10.60">
    <property type="entry name" value="Homeodomain-like"/>
    <property type="match status" value="2"/>
</dbReference>
<dbReference type="SMART" id="SM00342">
    <property type="entry name" value="HTH_ARAC"/>
    <property type="match status" value="1"/>
</dbReference>
<dbReference type="PRINTS" id="PR00032">
    <property type="entry name" value="HTHARAC"/>
</dbReference>
<dbReference type="Pfam" id="PF12833">
    <property type="entry name" value="HTH_18"/>
    <property type="match status" value="1"/>
</dbReference>
<dbReference type="EMBL" id="LYPB01000069">
    <property type="protein sequence ID" value="OAS17895.1"/>
    <property type="molecule type" value="Genomic_DNA"/>
</dbReference>
<protein>
    <recommendedName>
        <fullName evidence="9">DNA-binding response regulator</fullName>
    </recommendedName>
</protein>
<evidence type="ECO:0008006" key="9">
    <source>
        <dbReference type="Google" id="ProtNLM"/>
    </source>
</evidence>
<dbReference type="RefSeq" id="WP_068664923.1">
    <property type="nucleotide sequence ID" value="NZ_LYPB01000069.1"/>
</dbReference>
<dbReference type="InterPro" id="IPR018060">
    <property type="entry name" value="HTH_AraC"/>
</dbReference>
<dbReference type="Gene3D" id="3.40.50.2300">
    <property type="match status" value="1"/>
</dbReference>
<name>A0A198A9W1_9BACL</name>
<feature type="domain" description="Response regulatory" evidence="6">
    <location>
        <begin position="3"/>
        <end position="120"/>
    </location>
</feature>
<dbReference type="SMART" id="SM00448">
    <property type="entry name" value="REC"/>
    <property type="match status" value="1"/>
</dbReference>
<feature type="modified residue" description="4-aspartylphosphate" evidence="4">
    <location>
        <position position="55"/>
    </location>
</feature>